<dbReference type="GO" id="GO:0046872">
    <property type="term" value="F:metal ion binding"/>
    <property type="evidence" value="ECO:0007669"/>
    <property type="project" value="UniProtKB-UniRule"/>
</dbReference>
<dbReference type="InterPro" id="IPR036523">
    <property type="entry name" value="SurE-like_sf"/>
</dbReference>
<dbReference type="EMBL" id="FTOR01000019">
    <property type="protein sequence ID" value="SIT34783.1"/>
    <property type="molecule type" value="Genomic_DNA"/>
</dbReference>
<dbReference type="NCBIfam" id="TIGR00087">
    <property type="entry name" value="surE"/>
    <property type="match status" value="1"/>
</dbReference>
<dbReference type="FunFam" id="3.40.1210.10:FF:000001">
    <property type="entry name" value="5'/3'-nucleotidase SurE"/>
    <property type="match status" value="1"/>
</dbReference>
<dbReference type="Pfam" id="PF01975">
    <property type="entry name" value="SurE"/>
    <property type="match status" value="1"/>
</dbReference>
<feature type="binding site" evidence="9">
    <location>
        <position position="42"/>
    </location>
    <ligand>
        <name>a divalent metal cation</name>
        <dbReference type="ChEBI" id="CHEBI:60240"/>
    </ligand>
</feature>
<dbReference type="GO" id="GO:0005737">
    <property type="term" value="C:cytoplasm"/>
    <property type="evidence" value="ECO:0007669"/>
    <property type="project" value="UniProtKB-SubCell"/>
</dbReference>
<feature type="binding site" evidence="9">
    <location>
        <position position="43"/>
    </location>
    <ligand>
        <name>a divalent metal cation</name>
        <dbReference type="ChEBI" id="CHEBI:60240"/>
    </ligand>
</feature>
<evidence type="ECO:0000313" key="12">
    <source>
        <dbReference type="Proteomes" id="UP000186917"/>
    </source>
</evidence>
<dbReference type="KEGG" id="fln:FLA_0557"/>
<comment type="cofactor">
    <cofactor evidence="9">
        <name>a divalent metal cation</name>
        <dbReference type="ChEBI" id="CHEBI:60240"/>
    </cofactor>
    <text evidence="9">Binds 1 divalent metal cation per subunit.</text>
</comment>
<evidence type="ECO:0000256" key="9">
    <source>
        <dbReference type="HAMAP-Rule" id="MF_00060"/>
    </source>
</evidence>
<evidence type="ECO:0000313" key="11">
    <source>
        <dbReference type="EMBL" id="SIT34783.1"/>
    </source>
</evidence>
<keyword evidence="6 9" id="KW-0479">Metal-binding</keyword>
<dbReference type="GO" id="GO:0000166">
    <property type="term" value="F:nucleotide binding"/>
    <property type="evidence" value="ECO:0007669"/>
    <property type="project" value="UniProtKB-KW"/>
</dbReference>
<accession>A0A173MAJ0</accession>
<sequence>MLRLRLRYTIGWKVCILQYIMAKAKKVASNTKKEPVILITNDDGITAPGIKALVESVKGLGKIVVVAPDKPQSGMGHAITIGHPLRLQQMNNLFEGVEAWSCSGTPVDCVKLAVDKILKGKPDICLSGINHGANHSINVIYSGTMSAALEAAIESIPSIGFSLLDYSVEADFTGAQHYARLLVTQVLGKKIDKHLCLNVNVPPVSKDLLKGLKVCRQAYAKYEEEFAERKDPHNKTYYWLTGEFVNFDKGKDTDVWALKNNYVSVVPVQFDLTYYKLKDKLEQSLITK</sequence>
<dbReference type="EC" id="3.1.3.5" evidence="9"/>
<dbReference type="PANTHER" id="PTHR30457:SF0">
    <property type="entry name" value="PHOSPHATASE, PUTATIVE (AFU_ORTHOLOGUE AFUA_4G01070)-RELATED"/>
    <property type="match status" value="1"/>
</dbReference>
<proteinExistence type="inferred from homology"/>
<dbReference type="Gene3D" id="3.40.1210.10">
    <property type="entry name" value="Survival protein SurE-like phosphatase/nucleotidase"/>
    <property type="match status" value="1"/>
</dbReference>
<comment type="subcellular location">
    <subcellularLocation>
        <location evidence="3 9">Cytoplasm</location>
    </subcellularLocation>
</comment>
<comment type="function">
    <text evidence="9">Nucleotidase that shows phosphatase activity on nucleoside 5'-monophosphates.</text>
</comment>
<dbReference type="Proteomes" id="UP000186917">
    <property type="component" value="Unassembled WGS sequence"/>
</dbReference>
<comment type="cofactor">
    <cofactor evidence="2">
        <name>Mg(2+)</name>
        <dbReference type="ChEBI" id="CHEBI:18420"/>
    </cofactor>
</comment>
<keyword evidence="8 9" id="KW-0378">Hydrolase</keyword>
<evidence type="ECO:0000256" key="2">
    <source>
        <dbReference type="ARBA" id="ARBA00001946"/>
    </source>
</evidence>
<evidence type="ECO:0000256" key="3">
    <source>
        <dbReference type="ARBA" id="ARBA00004496"/>
    </source>
</evidence>
<protein>
    <recommendedName>
        <fullName evidence="9">5'-nucleotidase SurE</fullName>
        <ecNumber evidence="9">3.1.3.5</ecNumber>
    </recommendedName>
    <alternativeName>
        <fullName evidence="9">Nucleoside 5'-monophosphate phosphohydrolase</fullName>
    </alternativeName>
</protein>
<reference evidence="12" key="1">
    <citation type="submission" date="2017-01" db="EMBL/GenBank/DDBJ databases">
        <authorList>
            <person name="Varghese N."/>
            <person name="Submissions S."/>
        </authorList>
    </citation>
    <scope>NUCLEOTIDE SEQUENCE [LARGE SCALE GENOMIC DNA]</scope>
    <source>
        <strain evidence="12">DSM 21054</strain>
    </source>
</reference>
<evidence type="ECO:0000256" key="5">
    <source>
        <dbReference type="ARBA" id="ARBA00022490"/>
    </source>
</evidence>
<dbReference type="InterPro" id="IPR030048">
    <property type="entry name" value="SurE"/>
</dbReference>
<name>A0A173MAJ0_9BACT</name>
<dbReference type="NCBIfam" id="NF001490">
    <property type="entry name" value="PRK00346.1-4"/>
    <property type="match status" value="1"/>
</dbReference>
<keyword evidence="12" id="KW-1185">Reference proteome</keyword>
<gene>
    <name evidence="9" type="primary">surE</name>
    <name evidence="11" type="ORF">SAMN05421788_11914</name>
</gene>
<comment type="similarity">
    <text evidence="4 9">Belongs to the SurE nucleotidase family.</text>
</comment>
<dbReference type="InterPro" id="IPR002828">
    <property type="entry name" value="SurE-like_Pase/nucleotidase"/>
</dbReference>
<evidence type="ECO:0000259" key="10">
    <source>
        <dbReference type="Pfam" id="PF01975"/>
    </source>
</evidence>
<dbReference type="SUPFAM" id="SSF64167">
    <property type="entry name" value="SurE-like"/>
    <property type="match status" value="1"/>
</dbReference>
<comment type="catalytic activity">
    <reaction evidence="1 9">
        <text>a ribonucleoside 5'-phosphate + H2O = a ribonucleoside + phosphate</text>
        <dbReference type="Rhea" id="RHEA:12484"/>
        <dbReference type="ChEBI" id="CHEBI:15377"/>
        <dbReference type="ChEBI" id="CHEBI:18254"/>
        <dbReference type="ChEBI" id="CHEBI:43474"/>
        <dbReference type="ChEBI" id="CHEBI:58043"/>
        <dbReference type="EC" id="3.1.3.5"/>
    </reaction>
</comment>
<organism evidence="11 12">
    <name type="scientific">Filimonas lacunae</name>
    <dbReference type="NCBI Taxonomy" id="477680"/>
    <lineage>
        <taxon>Bacteria</taxon>
        <taxon>Pseudomonadati</taxon>
        <taxon>Bacteroidota</taxon>
        <taxon>Chitinophagia</taxon>
        <taxon>Chitinophagales</taxon>
        <taxon>Chitinophagaceae</taxon>
        <taxon>Filimonas</taxon>
    </lineage>
</organism>
<evidence type="ECO:0000256" key="8">
    <source>
        <dbReference type="ARBA" id="ARBA00022801"/>
    </source>
</evidence>
<keyword evidence="7 9" id="KW-0547">Nucleotide-binding</keyword>
<keyword evidence="5 9" id="KW-0963">Cytoplasm</keyword>
<evidence type="ECO:0000256" key="4">
    <source>
        <dbReference type="ARBA" id="ARBA00011062"/>
    </source>
</evidence>
<evidence type="ECO:0000256" key="1">
    <source>
        <dbReference type="ARBA" id="ARBA00000815"/>
    </source>
</evidence>
<dbReference type="NCBIfam" id="NF001492">
    <property type="entry name" value="PRK00346.2-2"/>
    <property type="match status" value="1"/>
</dbReference>
<feature type="domain" description="Survival protein SurE-like phosphatase/nucleotidase" evidence="10">
    <location>
        <begin position="37"/>
        <end position="223"/>
    </location>
</feature>
<dbReference type="GO" id="GO:0008253">
    <property type="term" value="F:5'-nucleotidase activity"/>
    <property type="evidence" value="ECO:0007669"/>
    <property type="project" value="UniProtKB-UniRule"/>
</dbReference>
<evidence type="ECO:0000256" key="6">
    <source>
        <dbReference type="ARBA" id="ARBA00022723"/>
    </source>
</evidence>
<feature type="binding site" evidence="9">
    <location>
        <position position="73"/>
    </location>
    <ligand>
        <name>a divalent metal cation</name>
        <dbReference type="ChEBI" id="CHEBI:60240"/>
    </ligand>
</feature>
<dbReference type="PANTHER" id="PTHR30457">
    <property type="entry name" value="5'-NUCLEOTIDASE SURE"/>
    <property type="match status" value="1"/>
</dbReference>
<dbReference type="HAMAP" id="MF_00060">
    <property type="entry name" value="SurE"/>
    <property type="match status" value="1"/>
</dbReference>
<feature type="binding site" evidence="9">
    <location>
        <position position="130"/>
    </location>
    <ligand>
        <name>a divalent metal cation</name>
        <dbReference type="ChEBI" id="CHEBI:60240"/>
    </ligand>
</feature>
<dbReference type="STRING" id="477680.SAMN05421788_11914"/>
<evidence type="ECO:0000256" key="7">
    <source>
        <dbReference type="ARBA" id="ARBA00022741"/>
    </source>
</evidence>
<dbReference type="AlphaFoldDB" id="A0A173MAJ0"/>